<evidence type="ECO:0000313" key="2">
    <source>
        <dbReference type="Proteomes" id="UP000092460"/>
    </source>
</evidence>
<evidence type="ECO:0000313" key="1">
    <source>
        <dbReference type="EnsemblMetazoa" id="GPPI042432-PA"/>
    </source>
</evidence>
<proteinExistence type="predicted"/>
<reference evidence="2" key="1">
    <citation type="submission" date="2015-01" db="EMBL/GenBank/DDBJ databases">
        <authorList>
            <person name="Aksoy S."/>
            <person name="Warren W."/>
            <person name="Wilson R.K."/>
        </authorList>
    </citation>
    <scope>NUCLEOTIDE SEQUENCE [LARGE SCALE GENOMIC DNA]</scope>
    <source>
        <strain evidence="2">IAEA</strain>
    </source>
</reference>
<name>A0A1B0BW67_9MUSC</name>
<dbReference type="EnsemblMetazoa" id="GPPI042432-RA">
    <property type="protein sequence ID" value="GPPI042432-PA"/>
    <property type="gene ID" value="GPPI042432"/>
</dbReference>
<reference evidence="1" key="2">
    <citation type="submission" date="2020-05" db="UniProtKB">
        <authorList>
            <consortium name="EnsemblMetazoa"/>
        </authorList>
    </citation>
    <scope>IDENTIFICATION</scope>
    <source>
        <strain evidence="1">IAEA</strain>
    </source>
</reference>
<dbReference type="AlphaFoldDB" id="A0A1B0BW67"/>
<dbReference type="VEuPathDB" id="VectorBase:GPPI042432"/>
<dbReference type="EMBL" id="JXJN01021620">
    <property type="status" value="NOT_ANNOTATED_CDS"/>
    <property type="molecule type" value="Genomic_DNA"/>
</dbReference>
<dbReference type="Proteomes" id="UP000092460">
    <property type="component" value="Unassembled WGS sequence"/>
</dbReference>
<protein>
    <submittedName>
        <fullName evidence="1">Uncharacterized protein</fullName>
    </submittedName>
</protein>
<organism evidence="1 2">
    <name type="scientific">Glossina palpalis gambiensis</name>
    <dbReference type="NCBI Taxonomy" id="67801"/>
    <lineage>
        <taxon>Eukaryota</taxon>
        <taxon>Metazoa</taxon>
        <taxon>Ecdysozoa</taxon>
        <taxon>Arthropoda</taxon>
        <taxon>Hexapoda</taxon>
        <taxon>Insecta</taxon>
        <taxon>Pterygota</taxon>
        <taxon>Neoptera</taxon>
        <taxon>Endopterygota</taxon>
        <taxon>Diptera</taxon>
        <taxon>Brachycera</taxon>
        <taxon>Muscomorpha</taxon>
        <taxon>Hippoboscoidea</taxon>
        <taxon>Glossinidae</taxon>
        <taxon>Glossina</taxon>
    </lineage>
</organism>
<sequence>MSIFGSEGRAKAPVARLENSRLVGDIILGRLQGHLDTGANSSILKAGMPDFMPHVLDIAMAATKARMADGIIHVVDNVTLGLEGLEEVEARFAFAGNIIQFRRETQQLIYGKMDATTCPYLNSSQISDKTGTYGEKPQKVP</sequence>
<accession>A0A1B0BW67</accession>
<keyword evidence="2" id="KW-1185">Reference proteome</keyword>